<dbReference type="PROSITE" id="PS51257">
    <property type="entry name" value="PROKAR_LIPOPROTEIN"/>
    <property type="match status" value="1"/>
</dbReference>
<dbReference type="SUPFAM" id="SSF50891">
    <property type="entry name" value="Cyclophilin-like"/>
    <property type="match status" value="1"/>
</dbReference>
<dbReference type="PANTHER" id="PTHR45625:SF4">
    <property type="entry name" value="PEPTIDYLPROLYL ISOMERASE DOMAIN AND WD REPEAT-CONTAINING PROTEIN 1"/>
    <property type="match status" value="1"/>
</dbReference>
<dbReference type="InterPro" id="IPR044666">
    <property type="entry name" value="Cyclophilin_A-like"/>
</dbReference>
<sequence>MRKVRLASMVGLLVLAGLLASGCGQAKNEGSAGGSAPPSQSSGGQAAGKSWSKAPEMKIDQNKSYQAQVDTSKGSFTIDLFAKEAPITVNNFVFLAKENFYNGITFHRIIKEFMVQTGDPLGTGAGGPGYTIKDERNMTHSKYDEGIVAMARTRAPNSAGSQFFICTGPSCAGLNAQPDYAIFGKVSQGMDTVQKIASTPVKMAQGSPDQTPSQPTEKVTINSVKIIEK</sequence>
<dbReference type="RefSeq" id="WP_315602935.1">
    <property type="nucleotide sequence ID" value="NZ_CP130318.1"/>
</dbReference>
<dbReference type="GO" id="GO:0003755">
    <property type="term" value="F:peptidyl-prolyl cis-trans isomerase activity"/>
    <property type="evidence" value="ECO:0007669"/>
    <property type="project" value="UniProtKB-UniRule"/>
</dbReference>
<evidence type="ECO:0000256" key="5">
    <source>
        <dbReference type="RuleBase" id="RU363019"/>
    </source>
</evidence>
<reference evidence="8 9" key="1">
    <citation type="submission" date="2022-02" db="EMBL/GenBank/DDBJ databases">
        <title>Paenibacillus sp. MBLB1776 Whole Genome Shotgun Sequencing.</title>
        <authorList>
            <person name="Hwang C.Y."/>
            <person name="Cho E.-S."/>
            <person name="Seo M.-J."/>
        </authorList>
    </citation>
    <scope>NUCLEOTIDE SEQUENCE [LARGE SCALE GENOMIC DNA]</scope>
    <source>
        <strain evidence="8 9">MBLB1776</strain>
    </source>
</reference>
<gene>
    <name evidence="8" type="ORF">MJA45_16105</name>
</gene>
<dbReference type="AlphaFoldDB" id="A0AA96LBR7"/>
<dbReference type="Pfam" id="PF00160">
    <property type="entry name" value="Pro_isomerase"/>
    <property type="match status" value="1"/>
</dbReference>
<dbReference type="Gene3D" id="2.40.100.10">
    <property type="entry name" value="Cyclophilin-like"/>
    <property type="match status" value="1"/>
</dbReference>
<dbReference type="KEGG" id="paun:MJA45_16105"/>
<dbReference type="EC" id="5.2.1.8" evidence="5"/>
<evidence type="ECO:0000256" key="2">
    <source>
        <dbReference type="ARBA" id="ARBA00002388"/>
    </source>
</evidence>
<keyword evidence="4 5" id="KW-0413">Isomerase</keyword>
<dbReference type="PANTHER" id="PTHR45625">
    <property type="entry name" value="PEPTIDYL-PROLYL CIS-TRANS ISOMERASE-RELATED"/>
    <property type="match status" value="1"/>
</dbReference>
<evidence type="ECO:0000256" key="3">
    <source>
        <dbReference type="ARBA" id="ARBA00023110"/>
    </source>
</evidence>
<comment type="catalytic activity">
    <reaction evidence="1 5">
        <text>[protein]-peptidylproline (omega=180) = [protein]-peptidylproline (omega=0)</text>
        <dbReference type="Rhea" id="RHEA:16237"/>
        <dbReference type="Rhea" id="RHEA-COMP:10747"/>
        <dbReference type="Rhea" id="RHEA-COMP:10748"/>
        <dbReference type="ChEBI" id="CHEBI:83833"/>
        <dbReference type="ChEBI" id="CHEBI:83834"/>
        <dbReference type="EC" id="5.2.1.8"/>
    </reaction>
</comment>
<evidence type="ECO:0000313" key="9">
    <source>
        <dbReference type="Proteomes" id="UP001305702"/>
    </source>
</evidence>
<dbReference type="InterPro" id="IPR029000">
    <property type="entry name" value="Cyclophilin-like_dom_sf"/>
</dbReference>
<feature type="region of interest" description="Disordered" evidence="6">
    <location>
        <begin position="27"/>
        <end position="52"/>
    </location>
</feature>
<dbReference type="PROSITE" id="PS50072">
    <property type="entry name" value="CSA_PPIASE_2"/>
    <property type="match status" value="1"/>
</dbReference>
<comment type="similarity">
    <text evidence="5">Belongs to the cyclophilin-type PPIase family.</text>
</comment>
<dbReference type="Proteomes" id="UP001305702">
    <property type="component" value="Chromosome"/>
</dbReference>
<name>A0AA96LBR7_9BACL</name>
<accession>A0AA96LBR7</accession>
<evidence type="ECO:0000313" key="8">
    <source>
        <dbReference type="EMBL" id="WNQ09166.1"/>
    </source>
</evidence>
<evidence type="ECO:0000259" key="7">
    <source>
        <dbReference type="PROSITE" id="PS50072"/>
    </source>
</evidence>
<comment type="function">
    <text evidence="2 5">PPIases accelerate the folding of proteins. It catalyzes the cis-trans isomerization of proline imidic peptide bonds in oligopeptides.</text>
</comment>
<dbReference type="PRINTS" id="PR00153">
    <property type="entry name" value="CSAPPISMRASE"/>
</dbReference>
<evidence type="ECO:0000256" key="4">
    <source>
        <dbReference type="ARBA" id="ARBA00023235"/>
    </source>
</evidence>
<dbReference type="CDD" id="cd00317">
    <property type="entry name" value="cyclophilin"/>
    <property type="match status" value="1"/>
</dbReference>
<keyword evidence="5" id="KW-0732">Signal</keyword>
<evidence type="ECO:0000256" key="1">
    <source>
        <dbReference type="ARBA" id="ARBA00000971"/>
    </source>
</evidence>
<protein>
    <recommendedName>
        <fullName evidence="5">Peptidyl-prolyl cis-trans isomerase</fullName>
        <shortName evidence="5">PPIase</shortName>
        <ecNumber evidence="5">5.2.1.8</ecNumber>
    </recommendedName>
</protein>
<keyword evidence="3 5" id="KW-0697">Rotamase</keyword>
<evidence type="ECO:0000256" key="6">
    <source>
        <dbReference type="SAM" id="MobiDB-lite"/>
    </source>
</evidence>
<feature type="compositionally biased region" description="Low complexity" evidence="6">
    <location>
        <begin position="34"/>
        <end position="52"/>
    </location>
</feature>
<feature type="domain" description="PPIase cyclophilin-type" evidence="7">
    <location>
        <begin position="74"/>
        <end position="226"/>
    </location>
</feature>
<dbReference type="InterPro" id="IPR002130">
    <property type="entry name" value="Cyclophilin-type_PPIase_dom"/>
</dbReference>
<organism evidence="8 9">
    <name type="scientific">Paenibacillus aurantius</name>
    <dbReference type="NCBI Taxonomy" id="2918900"/>
    <lineage>
        <taxon>Bacteria</taxon>
        <taxon>Bacillati</taxon>
        <taxon>Bacillota</taxon>
        <taxon>Bacilli</taxon>
        <taxon>Bacillales</taxon>
        <taxon>Paenibacillaceae</taxon>
        <taxon>Paenibacillus</taxon>
    </lineage>
</organism>
<keyword evidence="9" id="KW-1185">Reference proteome</keyword>
<feature type="signal peptide" evidence="5">
    <location>
        <begin position="1"/>
        <end position="26"/>
    </location>
</feature>
<feature type="chain" id="PRO_5041514190" description="Peptidyl-prolyl cis-trans isomerase" evidence="5">
    <location>
        <begin position="27"/>
        <end position="229"/>
    </location>
</feature>
<dbReference type="EMBL" id="CP130318">
    <property type="protein sequence ID" value="WNQ09166.1"/>
    <property type="molecule type" value="Genomic_DNA"/>
</dbReference>
<proteinExistence type="inferred from homology"/>